<evidence type="ECO:0008006" key="2">
    <source>
        <dbReference type="Google" id="ProtNLM"/>
    </source>
</evidence>
<proteinExistence type="predicted"/>
<dbReference type="Gene3D" id="2.60.40.10">
    <property type="entry name" value="Immunoglobulins"/>
    <property type="match status" value="1"/>
</dbReference>
<evidence type="ECO:0000313" key="1">
    <source>
        <dbReference type="EMBL" id="VAW28146.1"/>
    </source>
</evidence>
<reference evidence="1" key="1">
    <citation type="submission" date="2018-06" db="EMBL/GenBank/DDBJ databases">
        <authorList>
            <person name="Zhirakovskaya E."/>
        </authorList>
    </citation>
    <scope>NUCLEOTIDE SEQUENCE</scope>
</reference>
<dbReference type="PANTHER" id="PTHR37833">
    <property type="entry name" value="LIPOPROTEIN-RELATED"/>
    <property type="match status" value="1"/>
</dbReference>
<dbReference type="PANTHER" id="PTHR37833:SF1">
    <property type="entry name" value="SIGNAL PEPTIDE PROTEIN"/>
    <property type="match status" value="1"/>
</dbReference>
<dbReference type="InterPro" id="IPR013783">
    <property type="entry name" value="Ig-like_fold"/>
</dbReference>
<protein>
    <recommendedName>
        <fullName evidence="2">DUF1573 domain-containing protein</fullName>
    </recommendedName>
</protein>
<organism evidence="1">
    <name type="scientific">hydrothermal vent metagenome</name>
    <dbReference type="NCBI Taxonomy" id="652676"/>
    <lineage>
        <taxon>unclassified sequences</taxon>
        <taxon>metagenomes</taxon>
        <taxon>ecological metagenomes</taxon>
    </lineage>
</organism>
<dbReference type="InterPro" id="IPR011467">
    <property type="entry name" value="DUF1573"/>
</dbReference>
<dbReference type="Pfam" id="PF07610">
    <property type="entry name" value="DUF1573"/>
    <property type="match status" value="1"/>
</dbReference>
<dbReference type="AlphaFoldDB" id="A0A3B0V860"/>
<sequence length="134" mass="14696">MKKILTLTLLLIATISWAQEETASAPGPAITFEEKEFNFDDIYQGDKVEHVFNFENTGDAPLIITNVQTTCGCTATNWEREPILPGAKSSITVSFNSAGKMGRQNKIITIISNSVAPLNQIKITTNVLPPKKED</sequence>
<accession>A0A3B0V860</accession>
<gene>
    <name evidence="1" type="ORF">MNBD_BACTEROID06-854</name>
</gene>
<dbReference type="EMBL" id="UOES01000355">
    <property type="protein sequence ID" value="VAW28146.1"/>
    <property type="molecule type" value="Genomic_DNA"/>
</dbReference>
<name>A0A3B0V860_9ZZZZ</name>